<proteinExistence type="predicted"/>
<dbReference type="InterPro" id="IPR016064">
    <property type="entry name" value="NAD/diacylglycerol_kinase_sf"/>
</dbReference>
<evidence type="ECO:0000313" key="2">
    <source>
        <dbReference type="EMBL" id="KKR87236.1"/>
    </source>
</evidence>
<evidence type="ECO:0000259" key="1">
    <source>
        <dbReference type="Pfam" id="PF00781"/>
    </source>
</evidence>
<dbReference type="InterPro" id="IPR001206">
    <property type="entry name" value="Diacylglycerol_kinase_cat_dom"/>
</dbReference>
<accession>A0A0G0UIB8</accession>
<dbReference type="Proteomes" id="UP000034616">
    <property type="component" value="Unassembled WGS sequence"/>
</dbReference>
<comment type="caution">
    <text evidence="2">The sequence shown here is derived from an EMBL/GenBank/DDBJ whole genome shotgun (WGS) entry which is preliminary data.</text>
</comment>
<gene>
    <name evidence="2" type="ORF">UU35_C0004G0009</name>
</gene>
<dbReference type="Pfam" id="PF00781">
    <property type="entry name" value="DAGK_cat"/>
    <property type="match status" value="1"/>
</dbReference>
<dbReference type="AlphaFoldDB" id="A0A0G0UIB8"/>
<protein>
    <recommendedName>
        <fullName evidence="1">DAGKc domain-containing protein</fullName>
    </recommendedName>
</protein>
<dbReference type="Gene3D" id="3.40.50.10330">
    <property type="entry name" value="Probable inorganic polyphosphate/atp-NAD kinase, domain 1"/>
    <property type="match status" value="1"/>
</dbReference>
<organism evidence="2 3">
    <name type="scientific">Candidatus Uhrbacteria bacterium GW2011_GWC2_41_11</name>
    <dbReference type="NCBI Taxonomy" id="1618985"/>
    <lineage>
        <taxon>Bacteria</taxon>
        <taxon>Candidatus Uhriibacteriota</taxon>
    </lineage>
</organism>
<dbReference type="EMBL" id="LCAH01000004">
    <property type="protein sequence ID" value="KKR87236.1"/>
    <property type="molecule type" value="Genomic_DNA"/>
</dbReference>
<dbReference type="GO" id="GO:0016301">
    <property type="term" value="F:kinase activity"/>
    <property type="evidence" value="ECO:0007669"/>
    <property type="project" value="InterPro"/>
</dbReference>
<evidence type="ECO:0000313" key="3">
    <source>
        <dbReference type="Proteomes" id="UP000034616"/>
    </source>
</evidence>
<sequence length="246" mass="27140">MYLYVYDAYTQDQRYERELAKVERRLTDLGMAGKTIRLGLFKQADDLIREEAKRGPTTVVAVGNDRTIYQILPTSLNKQVTFGFIPLGVQDQLANIFGLPEGMAACDVLSARIVVSLDVGVINGKRFLSKVCIPSGKAEITCEGKYRLSAPGGKIEVCNLAIDTFFQISNPIDGRLETITSVVPNKRTWFGRSTPICGSIPLHFLTVESAETITILVDSSTLEGTKFHIGIEPGVLRFVTGKTRMF</sequence>
<dbReference type="SUPFAM" id="SSF111331">
    <property type="entry name" value="NAD kinase/diacylglycerol kinase-like"/>
    <property type="match status" value="1"/>
</dbReference>
<reference evidence="2 3" key="1">
    <citation type="journal article" date="2015" name="Nature">
        <title>rRNA introns, odd ribosomes, and small enigmatic genomes across a large radiation of phyla.</title>
        <authorList>
            <person name="Brown C.T."/>
            <person name="Hug L.A."/>
            <person name="Thomas B.C."/>
            <person name="Sharon I."/>
            <person name="Castelle C.J."/>
            <person name="Singh A."/>
            <person name="Wilkins M.J."/>
            <person name="Williams K.H."/>
            <person name="Banfield J.F."/>
        </authorList>
    </citation>
    <scope>NUCLEOTIDE SEQUENCE [LARGE SCALE GENOMIC DNA]</scope>
</reference>
<name>A0A0G0UIB8_9BACT</name>
<feature type="domain" description="DAGKc" evidence="1">
    <location>
        <begin position="12"/>
        <end position="120"/>
    </location>
</feature>
<dbReference type="InterPro" id="IPR017438">
    <property type="entry name" value="ATP-NAD_kinase_N"/>
</dbReference>